<organism evidence="2 3">
    <name type="scientific">Bacillus cereus</name>
    <dbReference type="NCBI Taxonomy" id="1396"/>
    <lineage>
        <taxon>Bacteria</taxon>
        <taxon>Bacillati</taxon>
        <taxon>Bacillota</taxon>
        <taxon>Bacilli</taxon>
        <taxon>Bacillales</taxon>
        <taxon>Bacillaceae</taxon>
        <taxon>Bacillus</taxon>
        <taxon>Bacillus cereus group</taxon>
    </lineage>
</organism>
<dbReference type="InterPro" id="IPR011008">
    <property type="entry name" value="Dimeric_a/b-barrel"/>
</dbReference>
<dbReference type="PANTHER" id="PTHR33336">
    <property type="entry name" value="QUINOL MONOOXYGENASE YGIN-RELATED"/>
    <property type="match status" value="1"/>
</dbReference>
<evidence type="ECO:0000313" key="2">
    <source>
        <dbReference type="EMBL" id="OOR20025.1"/>
    </source>
</evidence>
<dbReference type="AlphaFoldDB" id="A0A1S9UCM3"/>
<dbReference type="EMBL" id="MUAL01000090">
    <property type="protein sequence ID" value="OOR20025.1"/>
    <property type="molecule type" value="Genomic_DNA"/>
</dbReference>
<dbReference type="PROSITE" id="PS51725">
    <property type="entry name" value="ABM"/>
    <property type="match status" value="1"/>
</dbReference>
<dbReference type="PANTHER" id="PTHR33336:SF3">
    <property type="entry name" value="ABM DOMAIN-CONTAINING PROTEIN"/>
    <property type="match status" value="1"/>
</dbReference>
<evidence type="ECO:0000313" key="3">
    <source>
        <dbReference type="Proteomes" id="UP000191124"/>
    </source>
</evidence>
<gene>
    <name evidence="2" type="ORF">BW892_24645</name>
</gene>
<name>A0A1S9UCM3_BACCE</name>
<comment type="caution">
    <text evidence="2">The sequence shown here is derived from an EMBL/GenBank/DDBJ whole genome shotgun (WGS) entry which is preliminary data.</text>
</comment>
<protein>
    <submittedName>
        <fullName evidence="2">Antibiotic biosynthesis monooxygenase</fullName>
    </submittedName>
</protein>
<keyword evidence="2" id="KW-0503">Monooxygenase</keyword>
<reference evidence="2 3" key="1">
    <citation type="submission" date="2017-01" db="EMBL/GenBank/DDBJ databases">
        <title>Bacillus cereus isolates.</title>
        <authorList>
            <person name="Beno S.M."/>
        </authorList>
    </citation>
    <scope>NUCLEOTIDE SEQUENCE [LARGE SCALE GENOMIC DNA]</scope>
    <source>
        <strain evidence="2 3">FSL M7-1219</strain>
    </source>
</reference>
<proteinExistence type="predicted"/>
<accession>A0A1S9UCM3</accession>
<dbReference type="InterPro" id="IPR050744">
    <property type="entry name" value="AI-2_Isomerase_LsrG"/>
</dbReference>
<dbReference type="Pfam" id="PF03992">
    <property type="entry name" value="ABM"/>
    <property type="match status" value="1"/>
</dbReference>
<evidence type="ECO:0000259" key="1">
    <source>
        <dbReference type="PROSITE" id="PS51725"/>
    </source>
</evidence>
<dbReference type="Gene3D" id="3.30.70.100">
    <property type="match status" value="1"/>
</dbReference>
<dbReference type="InterPro" id="IPR007138">
    <property type="entry name" value="ABM_dom"/>
</dbReference>
<sequence>MIIIHAIFQVDPAKQQSFLEEIQSLLHGSREESGNVSYDLYKDTEKESVYTMVEVWKDEAAVASHNTSEHFTSFVSKAAQFLTAPLDIKVYSGELVK</sequence>
<dbReference type="GO" id="GO:0004497">
    <property type="term" value="F:monooxygenase activity"/>
    <property type="evidence" value="ECO:0007669"/>
    <property type="project" value="UniProtKB-KW"/>
</dbReference>
<feature type="domain" description="ABM" evidence="1">
    <location>
        <begin position="2"/>
        <end position="91"/>
    </location>
</feature>
<dbReference type="Proteomes" id="UP000191124">
    <property type="component" value="Unassembled WGS sequence"/>
</dbReference>
<dbReference type="RefSeq" id="WP_078181857.1">
    <property type="nucleotide sequence ID" value="NZ_MUAL01000090.1"/>
</dbReference>
<dbReference type="SUPFAM" id="SSF54909">
    <property type="entry name" value="Dimeric alpha+beta barrel"/>
    <property type="match status" value="1"/>
</dbReference>
<keyword evidence="2" id="KW-0560">Oxidoreductase</keyword>